<proteinExistence type="predicted"/>
<protein>
    <submittedName>
        <fullName evidence="6">Astacin domain-containing protein</fullName>
    </submittedName>
</protein>
<dbReference type="InterPro" id="IPR001506">
    <property type="entry name" value="Peptidase_M12A"/>
</dbReference>
<evidence type="ECO:0000313" key="6">
    <source>
        <dbReference type="WBParaSite" id="NBR_0001556601-mRNA-1"/>
    </source>
</evidence>
<name>A0A0N4YFM5_NIPBR</name>
<evidence type="ECO:0000259" key="3">
    <source>
        <dbReference type="Pfam" id="PF01400"/>
    </source>
</evidence>
<dbReference type="EMBL" id="UYSL01021792">
    <property type="protein sequence ID" value="VDL79161.1"/>
    <property type="molecule type" value="Genomic_DNA"/>
</dbReference>
<organism evidence="6">
    <name type="scientific">Nippostrongylus brasiliensis</name>
    <name type="common">Rat hookworm</name>
    <dbReference type="NCBI Taxonomy" id="27835"/>
    <lineage>
        <taxon>Eukaryota</taxon>
        <taxon>Metazoa</taxon>
        <taxon>Ecdysozoa</taxon>
        <taxon>Nematoda</taxon>
        <taxon>Chromadorea</taxon>
        <taxon>Rhabditida</taxon>
        <taxon>Rhabditina</taxon>
        <taxon>Rhabditomorpha</taxon>
        <taxon>Strongyloidea</taxon>
        <taxon>Heligmosomidae</taxon>
        <taxon>Nippostrongylus</taxon>
    </lineage>
</organism>
<dbReference type="Pfam" id="PF01400">
    <property type="entry name" value="Astacin"/>
    <property type="match status" value="1"/>
</dbReference>
<feature type="chain" id="PRO_5043125738" evidence="2">
    <location>
        <begin position="18"/>
        <end position="286"/>
    </location>
</feature>
<dbReference type="AlphaFoldDB" id="A0A0N4YFM5"/>
<dbReference type="InterPro" id="IPR024079">
    <property type="entry name" value="MetalloPept_cat_dom_sf"/>
</dbReference>
<dbReference type="GO" id="GO:0006508">
    <property type="term" value="P:proteolysis"/>
    <property type="evidence" value="ECO:0007669"/>
    <property type="project" value="InterPro"/>
</dbReference>
<evidence type="ECO:0000313" key="4">
    <source>
        <dbReference type="EMBL" id="VDL79161.1"/>
    </source>
</evidence>
<dbReference type="GO" id="GO:0004222">
    <property type="term" value="F:metalloendopeptidase activity"/>
    <property type="evidence" value="ECO:0007669"/>
    <property type="project" value="InterPro"/>
</dbReference>
<evidence type="ECO:0000313" key="5">
    <source>
        <dbReference type="Proteomes" id="UP000271162"/>
    </source>
</evidence>
<feature type="region of interest" description="Disordered" evidence="1">
    <location>
        <begin position="48"/>
        <end position="71"/>
    </location>
</feature>
<evidence type="ECO:0000256" key="2">
    <source>
        <dbReference type="SAM" id="SignalP"/>
    </source>
</evidence>
<keyword evidence="2" id="KW-0732">Signal</keyword>
<dbReference type="PANTHER" id="PTHR10127:SF831">
    <property type="entry name" value="ZINC METALLOPROTEINASE NAS-37"/>
    <property type="match status" value="1"/>
</dbReference>
<dbReference type="Proteomes" id="UP000271162">
    <property type="component" value="Unassembled WGS sequence"/>
</dbReference>
<evidence type="ECO:0000256" key="1">
    <source>
        <dbReference type="SAM" id="MobiDB-lite"/>
    </source>
</evidence>
<keyword evidence="5" id="KW-1185">Reference proteome</keyword>
<reference evidence="4 5" key="2">
    <citation type="submission" date="2018-11" db="EMBL/GenBank/DDBJ databases">
        <authorList>
            <consortium name="Pathogen Informatics"/>
        </authorList>
    </citation>
    <scope>NUCLEOTIDE SEQUENCE [LARGE SCALE GENOMIC DNA]</scope>
</reference>
<gene>
    <name evidence="4" type="ORF">NBR_LOCUS15567</name>
</gene>
<dbReference type="SUPFAM" id="SSF55486">
    <property type="entry name" value="Metalloproteases ('zincins'), catalytic domain"/>
    <property type="match status" value="1"/>
</dbReference>
<dbReference type="PANTHER" id="PTHR10127">
    <property type="entry name" value="DISCOIDIN, CUB, EGF, LAMININ , AND ZINC METALLOPROTEASE DOMAIN CONTAINING"/>
    <property type="match status" value="1"/>
</dbReference>
<accession>A0A0N4YFM5</accession>
<feature type="domain" description="Peptidase M12A" evidence="3">
    <location>
        <begin position="125"/>
        <end position="196"/>
    </location>
</feature>
<reference evidence="6" key="1">
    <citation type="submission" date="2017-02" db="UniProtKB">
        <authorList>
            <consortium name="WormBaseParasite"/>
        </authorList>
    </citation>
    <scope>IDENTIFICATION</scope>
</reference>
<dbReference type="Gene3D" id="3.40.390.10">
    <property type="entry name" value="Collagenase (Catalytic Domain)"/>
    <property type="match status" value="1"/>
</dbReference>
<dbReference type="WBParaSite" id="NBR_0001556601-mRNA-1">
    <property type="protein sequence ID" value="NBR_0001556601-mRNA-1"/>
    <property type="gene ID" value="NBR_0001556601"/>
</dbReference>
<feature type="signal peptide" evidence="2">
    <location>
        <begin position="1"/>
        <end position="17"/>
    </location>
</feature>
<sequence length="286" mass="31255">MTTIAIALMFLVDIAVGLSPEAKESLTHAMPGVDLEALRERLRRIGEHSLPAKNETAPENADNSPTVDLDAPGIETINAREGVVEYLYQGDMILSEAQLKELEGSLDANNSTRRKRQWTNSDSARWPDNHLFYSFAASVSAKTKSIVKQSVAYLQARSCLTFTEDAAAADRVEVFTGSGCYSSLGFAATVAVVSMGMALGAVRARCWDSRVNFRRHHPSLSMLMEVYIGLGYCDGRSIEFNMSPSHQSFMICVFLRLMRSTIFLPALCSSQSIVSASAKMTMSSAT</sequence>